<organism evidence="2 3">
    <name type="scientific">Ligilactobacillus salivarius</name>
    <dbReference type="NCBI Taxonomy" id="1624"/>
    <lineage>
        <taxon>Bacteria</taxon>
        <taxon>Bacillati</taxon>
        <taxon>Bacillota</taxon>
        <taxon>Bacilli</taxon>
        <taxon>Lactobacillales</taxon>
        <taxon>Lactobacillaceae</taxon>
        <taxon>Ligilactobacillus</taxon>
    </lineage>
</organism>
<name>A0A1V9R9I4_9LACO</name>
<keyword evidence="2" id="KW-0808">Transferase</keyword>
<accession>A0A1V9R9I4</accession>
<dbReference type="InterPro" id="IPR001173">
    <property type="entry name" value="Glyco_trans_2-like"/>
</dbReference>
<dbReference type="RefSeq" id="WP_081535159.1">
    <property type="nucleotide sequence ID" value="NZ_NBEF01000025.1"/>
</dbReference>
<protein>
    <submittedName>
        <fullName evidence="2">Glycosyl transferase</fullName>
    </submittedName>
</protein>
<comment type="caution">
    <text evidence="2">The sequence shown here is derived from an EMBL/GenBank/DDBJ whole genome shotgun (WGS) entry which is preliminary data.</text>
</comment>
<evidence type="ECO:0000259" key="1">
    <source>
        <dbReference type="Pfam" id="PF00535"/>
    </source>
</evidence>
<dbReference type="InterPro" id="IPR029044">
    <property type="entry name" value="Nucleotide-diphossugar_trans"/>
</dbReference>
<feature type="domain" description="Glycosyltransferase 2-like" evidence="1">
    <location>
        <begin position="6"/>
        <end position="124"/>
    </location>
</feature>
<reference evidence="2 3" key="1">
    <citation type="submission" date="2017-03" db="EMBL/GenBank/DDBJ databases">
        <title>Phylogenomics and comparative genomics of Lactobacillus salivarius, a mammalian gut commensal.</title>
        <authorList>
            <person name="Harris H.M."/>
        </authorList>
    </citation>
    <scope>NUCLEOTIDE SEQUENCE [LARGE SCALE GENOMIC DNA]</scope>
    <source>
        <strain evidence="2 3">JCM 1047</strain>
    </source>
</reference>
<dbReference type="CDD" id="cd00761">
    <property type="entry name" value="Glyco_tranf_GTA_type"/>
    <property type="match status" value="1"/>
</dbReference>
<sequence length="337" mass="38820">MGITFSFIIPTYNSKKTIIRAIESVTKQLDESDYEIIIVDDGSQDGTVELVHDFMKDNGNIHFTSTIGGVSFARNKGINQAQGEYLLFLDSDDYYVEGSLKNLKNIVAQSNSDLVIFNFEHGNTPVLLAEVPNTKVEALSVMLSNPTKYMTVWGKVYKAETIHENNIKFNENLKLSEDSEFLVRYVQKCKKITSDNTILYHYSIDNVSVMRGKNKQSKIPGYLESLEIVRKDIFSNTPELKSAFYRYTAIQMNIMMVREIFNYSDNSDFSSKVRKSNELLKNKIISEAIDQMKVRDCMSPRFLPVFFIKLGMRPLARLMFRLRSRSNYKKENKARTK</sequence>
<dbReference type="PANTHER" id="PTHR22916:SF3">
    <property type="entry name" value="UDP-GLCNAC:BETAGAL BETA-1,3-N-ACETYLGLUCOSAMINYLTRANSFERASE-LIKE PROTEIN 1"/>
    <property type="match status" value="1"/>
</dbReference>
<dbReference type="AlphaFoldDB" id="A0A1V9R9I4"/>
<gene>
    <name evidence="2" type="ORF">B6U56_08285</name>
</gene>
<dbReference type="GO" id="GO:0016758">
    <property type="term" value="F:hexosyltransferase activity"/>
    <property type="evidence" value="ECO:0007669"/>
    <property type="project" value="UniProtKB-ARBA"/>
</dbReference>
<evidence type="ECO:0000313" key="3">
    <source>
        <dbReference type="Proteomes" id="UP000192575"/>
    </source>
</evidence>
<evidence type="ECO:0000313" key="2">
    <source>
        <dbReference type="EMBL" id="OQQ89827.1"/>
    </source>
</evidence>
<dbReference type="Proteomes" id="UP000192575">
    <property type="component" value="Unassembled WGS sequence"/>
</dbReference>
<dbReference type="Gene3D" id="3.90.550.10">
    <property type="entry name" value="Spore Coat Polysaccharide Biosynthesis Protein SpsA, Chain A"/>
    <property type="match status" value="1"/>
</dbReference>
<dbReference type="SUPFAM" id="SSF53448">
    <property type="entry name" value="Nucleotide-diphospho-sugar transferases"/>
    <property type="match status" value="1"/>
</dbReference>
<dbReference type="Pfam" id="PF00535">
    <property type="entry name" value="Glycos_transf_2"/>
    <property type="match status" value="1"/>
</dbReference>
<dbReference type="PANTHER" id="PTHR22916">
    <property type="entry name" value="GLYCOSYLTRANSFERASE"/>
    <property type="match status" value="1"/>
</dbReference>
<dbReference type="EMBL" id="NBEF01000025">
    <property type="protein sequence ID" value="OQQ89827.1"/>
    <property type="molecule type" value="Genomic_DNA"/>
</dbReference>
<proteinExistence type="predicted"/>